<dbReference type="InterPro" id="IPR036097">
    <property type="entry name" value="HisK_dim/P_sf"/>
</dbReference>
<keyword evidence="10 19" id="KW-0418">Kinase</keyword>
<dbReference type="EMBL" id="CP000853">
    <property type="protein sequence ID" value="ABW17794.1"/>
    <property type="molecule type" value="Genomic_DNA"/>
</dbReference>
<dbReference type="Gene3D" id="1.10.287.130">
    <property type="match status" value="1"/>
</dbReference>
<dbReference type="PROSITE" id="PS50885">
    <property type="entry name" value="HAMP"/>
    <property type="match status" value="1"/>
</dbReference>
<keyword evidence="7" id="KW-0808">Transferase</keyword>
<evidence type="ECO:0000313" key="20">
    <source>
        <dbReference type="Proteomes" id="UP000000269"/>
    </source>
</evidence>
<evidence type="ECO:0000256" key="7">
    <source>
        <dbReference type="ARBA" id="ARBA00022679"/>
    </source>
</evidence>
<dbReference type="FunFam" id="1.10.287.130:FF:000008">
    <property type="entry name" value="Two-component sensor histidine kinase"/>
    <property type="match status" value="1"/>
</dbReference>
<evidence type="ECO:0000256" key="13">
    <source>
        <dbReference type="ARBA" id="ARBA00023012"/>
    </source>
</evidence>
<evidence type="ECO:0000256" key="5">
    <source>
        <dbReference type="ARBA" id="ARBA00022475"/>
    </source>
</evidence>
<evidence type="ECO:0000256" key="10">
    <source>
        <dbReference type="ARBA" id="ARBA00022777"/>
    </source>
</evidence>
<dbReference type="GO" id="GO:0000155">
    <property type="term" value="F:phosphorelay sensor kinase activity"/>
    <property type="evidence" value="ECO:0007669"/>
    <property type="project" value="InterPro"/>
</dbReference>
<organism evidence="19 20">
    <name type="scientific">Alkaliphilus oremlandii (strain OhILAs)</name>
    <name type="common">Clostridium oremlandii (strain OhILAs)</name>
    <dbReference type="NCBI Taxonomy" id="350688"/>
    <lineage>
        <taxon>Bacteria</taxon>
        <taxon>Bacillati</taxon>
        <taxon>Bacillota</taxon>
        <taxon>Clostridia</taxon>
        <taxon>Peptostreptococcales</taxon>
        <taxon>Natronincolaceae</taxon>
        <taxon>Alkaliphilus</taxon>
    </lineage>
</organism>
<feature type="domain" description="Histidine kinase" evidence="17">
    <location>
        <begin position="335"/>
        <end position="552"/>
    </location>
</feature>
<dbReference type="AlphaFoldDB" id="A8MKX7"/>
<dbReference type="GO" id="GO:0005524">
    <property type="term" value="F:ATP binding"/>
    <property type="evidence" value="ECO:0007669"/>
    <property type="project" value="UniProtKB-KW"/>
</dbReference>
<dbReference type="FunFam" id="3.30.565.10:FF:000006">
    <property type="entry name" value="Sensor histidine kinase WalK"/>
    <property type="match status" value="1"/>
</dbReference>
<evidence type="ECO:0000256" key="9">
    <source>
        <dbReference type="ARBA" id="ARBA00022741"/>
    </source>
</evidence>
<dbReference type="EC" id="2.7.13.3" evidence="4"/>
<dbReference type="CDD" id="cd00082">
    <property type="entry name" value="HisKA"/>
    <property type="match status" value="1"/>
</dbReference>
<dbReference type="KEGG" id="aoe:Clos_0231"/>
<sequence length="556" mass="63230">MRRVVFFIRQRVEKSIRIQLMANFVICLISSMLVASISATYLARLNRNAIIDYSEGIERIDYSARRIVENLNDYRNEFYDLRIEEERLEAEYPEDAEESSQSADMNLGSNSLAIESENSGTDTSQDGTVDSSVQDSKVNLMGKIESEFKVKFKEYIGEVLNEFSYGMRALIVDLDGDVLYRSENATESKVDIHSIIRNAMNTRIDFQRLGGASEFTSFYPINLNDTRAYIVVSGVPEARIEYNEGQIGFIPIVLGFANFVLLFYFSTQKKMRYIEELADGLLEISKGNLDHRIAGKSEDELGSLANNINFMAEALQTKIEEERAAEMLKNELITNVSHDLRTPLTSIMGYLNLLKDKRYETEEEAYQYLNIAYGKSEKLKDLIQDLFEYAKLTNEGVKLNLSEVHLNSLIDQLTEELVPILDEKQLSFKKDISKEDTIVLADADKMVRVFENLLTNAIRHSSVGTEILVQTSVDEDNVIICVENTGEPISSEYLERIFDRFFKVEKSRTSNSAGSGLGLAISKNIINLHKGSIWAESEGNIVRFYVRLSKFKSMLN</sequence>
<dbReference type="InterPro" id="IPR004358">
    <property type="entry name" value="Sig_transdc_His_kin-like_C"/>
</dbReference>
<keyword evidence="12 16" id="KW-1133">Transmembrane helix</keyword>
<accession>A8MKX7</accession>
<dbReference type="SUPFAM" id="SSF47384">
    <property type="entry name" value="Homodimeric domain of signal transducing histidine kinase"/>
    <property type="match status" value="1"/>
</dbReference>
<evidence type="ECO:0000256" key="11">
    <source>
        <dbReference type="ARBA" id="ARBA00022840"/>
    </source>
</evidence>
<evidence type="ECO:0000256" key="6">
    <source>
        <dbReference type="ARBA" id="ARBA00022553"/>
    </source>
</evidence>
<dbReference type="SUPFAM" id="SSF55874">
    <property type="entry name" value="ATPase domain of HSP90 chaperone/DNA topoisomerase II/histidine kinase"/>
    <property type="match status" value="1"/>
</dbReference>
<dbReference type="PRINTS" id="PR00344">
    <property type="entry name" value="BCTRLSENSOR"/>
</dbReference>
<dbReference type="HOGENOM" id="CLU_000445_89_6_9"/>
<keyword evidence="14 16" id="KW-0472">Membrane</keyword>
<dbReference type="PANTHER" id="PTHR45528">
    <property type="entry name" value="SENSOR HISTIDINE KINASE CPXA"/>
    <property type="match status" value="1"/>
</dbReference>
<evidence type="ECO:0000259" key="18">
    <source>
        <dbReference type="PROSITE" id="PS50885"/>
    </source>
</evidence>
<evidence type="ECO:0000256" key="16">
    <source>
        <dbReference type="SAM" id="Phobius"/>
    </source>
</evidence>
<keyword evidence="5" id="KW-1003">Cell membrane</keyword>
<keyword evidence="20" id="KW-1185">Reference proteome</keyword>
<dbReference type="GO" id="GO:0005886">
    <property type="term" value="C:plasma membrane"/>
    <property type="evidence" value="ECO:0007669"/>
    <property type="project" value="UniProtKB-SubCell"/>
</dbReference>
<dbReference type="SMART" id="SM00304">
    <property type="entry name" value="HAMP"/>
    <property type="match status" value="1"/>
</dbReference>
<dbReference type="STRING" id="350688.Clos_0231"/>
<comment type="subcellular location">
    <subcellularLocation>
        <location evidence="3">Cell membrane</location>
    </subcellularLocation>
    <subcellularLocation>
        <location evidence="2">Membrane</location>
        <topology evidence="2">Multi-pass membrane protein</topology>
    </subcellularLocation>
</comment>
<dbReference type="SMART" id="SM00387">
    <property type="entry name" value="HATPase_c"/>
    <property type="match status" value="1"/>
</dbReference>
<keyword evidence="6" id="KW-0597">Phosphoprotein</keyword>
<dbReference type="InterPro" id="IPR005467">
    <property type="entry name" value="His_kinase_dom"/>
</dbReference>
<dbReference type="Pfam" id="PF00672">
    <property type="entry name" value="HAMP"/>
    <property type="match status" value="1"/>
</dbReference>
<dbReference type="eggNOG" id="COG5002">
    <property type="taxonomic scope" value="Bacteria"/>
</dbReference>
<evidence type="ECO:0000256" key="3">
    <source>
        <dbReference type="ARBA" id="ARBA00004236"/>
    </source>
</evidence>
<dbReference type="CDD" id="cd06225">
    <property type="entry name" value="HAMP"/>
    <property type="match status" value="1"/>
</dbReference>
<dbReference type="PROSITE" id="PS50109">
    <property type="entry name" value="HIS_KIN"/>
    <property type="match status" value="1"/>
</dbReference>
<reference evidence="20" key="1">
    <citation type="submission" date="2007-10" db="EMBL/GenBank/DDBJ databases">
        <title>Complete genome of Alkaliphilus oremlandii OhILAs.</title>
        <authorList>
            <person name="Copeland A."/>
            <person name="Lucas S."/>
            <person name="Lapidus A."/>
            <person name="Barry K."/>
            <person name="Detter J.C."/>
            <person name="Glavina del Rio T."/>
            <person name="Hammon N."/>
            <person name="Israni S."/>
            <person name="Dalin E."/>
            <person name="Tice H."/>
            <person name="Pitluck S."/>
            <person name="Chain P."/>
            <person name="Malfatti S."/>
            <person name="Shin M."/>
            <person name="Vergez L."/>
            <person name="Schmutz J."/>
            <person name="Larimer F."/>
            <person name="Land M."/>
            <person name="Hauser L."/>
            <person name="Kyrpides N."/>
            <person name="Mikhailova N."/>
            <person name="Stolz J.F."/>
            <person name="Dawson A."/>
            <person name="Fisher E."/>
            <person name="Crable B."/>
            <person name="Perera E."/>
            <person name="Lisak J."/>
            <person name="Ranganathan M."/>
            <person name="Basu P."/>
            <person name="Richardson P."/>
        </authorList>
    </citation>
    <scope>NUCLEOTIDE SEQUENCE [LARGE SCALE GENOMIC DNA]</scope>
    <source>
        <strain evidence="20">OhILAs</strain>
    </source>
</reference>
<feature type="domain" description="HAMP" evidence="18">
    <location>
        <begin position="271"/>
        <end position="320"/>
    </location>
</feature>
<dbReference type="Gene3D" id="6.10.340.10">
    <property type="match status" value="1"/>
</dbReference>
<dbReference type="InterPro" id="IPR050398">
    <property type="entry name" value="HssS/ArlS-like"/>
</dbReference>
<feature type="region of interest" description="Disordered" evidence="15">
    <location>
        <begin position="113"/>
        <end position="132"/>
    </location>
</feature>
<dbReference type="InterPro" id="IPR003594">
    <property type="entry name" value="HATPase_dom"/>
</dbReference>
<evidence type="ECO:0000256" key="14">
    <source>
        <dbReference type="ARBA" id="ARBA00023136"/>
    </source>
</evidence>
<proteinExistence type="predicted"/>
<evidence type="ECO:0000313" key="19">
    <source>
        <dbReference type="EMBL" id="ABW17794.1"/>
    </source>
</evidence>
<dbReference type="PANTHER" id="PTHR45528:SF8">
    <property type="entry name" value="HISTIDINE KINASE"/>
    <property type="match status" value="1"/>
</dbReference>
<dbReference type="eggNOG" id="COG3850">
    <property type="taxonomic scope" value="Bacteria"/>
</dbReference>
<keyword evidence="13" id="KW-0902">Two-component regulatory system</keyword>
<dbReference type="InterPro" id="IPR003660">
    <property type="entry name" value="HAMP_dom"/>
</dbReference>
<dbReference type="Gene3D" id="3.30.565.10">
    <property type="entry name" value="Histidine kinase-like ATPase, C-terminal domain"/>
    <property type="match status" value="1"/>
</dbReference>
<evidence type="ECO:0000256" key="2">
    <source>
        <dbReference type="ARBA" id="ARBA00004141"/>
    </source>
</evidence>
<dbReference type="InterPro" id="IPR036890">
    <property type="entry name" value="HATPase_C_sf"/>
</dbReference>
<dbReference type="InterPro" id="IPR003661">
    <property type="entry name" value="HisK_dim/P_dom"/>
</dbReference>
<evidence type="ECO:0000256" key="12">
    <source>
        <dbReference type="ARBA" id="ARBA00022989"/>
    </source>
</evidence>
<comment type="catalytic activity">
    <reaction evidence="1">
        <text>ATP + protein L-histidine = ADP + protein N-phospho-L-histidine.</text>
        <dbReference type="EC" id="2.7.13.3"/>
    </reaction>
</comment>
<dbReference type="Proteomes" id="UP000000269">
    <property type="component" value="Chromosome"/>
</dbReference>
<dbReference type="SMART" id="SM00388">
    <property type="entry name" value="HisKA"/>
    <property type="match status" value="1"/>
</dbReference>
<dbReference type="Pfam" id="PF02518">
    <property type="entry name" value="HATPase_c"/>
    <property type="match status" value="1"/>
</dbReference>
<feature type="transmembrane region" description="Helical" evidence="16">
    <location>
        <begin position="247"/>
        <end position="265"/>
    </location>
</feature>
<protein>
    <recommendedName>
        <fullName evidence="4">histidine kinase</fullName>
        <ecNumber evidence="4">2.7.13.3</ecNumber>
    </recommendedName>
</protein>
<dbReference type="Pfam" id="PF00512">
    <property type="entry name" value="HisKA"/>
    <property type="match status" value="1"/>
</dbReference>
<name>A8MKX7_ALKOO</name>
<evidence type="ECO:0000256" key="1">
    <source>
        <dbReference type="ARBA" id="ARBA00000085"/>
    </source>
</evidence>
<evidence type="ECO:0000256" key="8">
    <source>
        <dbReference type="ARBA" id="ARBA00022692"/>
    </source>
</evidence>
<keyword evidence="9" id="KW-0547">Nucleotide-binding</keyword>
<gene>
    <name evidence="19" type="ordered locus">Clos_0231</name>
</gene>
<evidence type="ECO:0000259" key="17">
    <source>
        <dbReference type="PROSITE" id="PS50109"/>
    </source>
</evidence>
<feature type="transmembrane region" description="Helical" evidence="16">
    <location>
        <begin position="20"/>
        <end position="43"/>
    </location>
</feature>
<evidence type="ECO:0000256" key="4">
    <source>
        <dbReference type="ARBA" id="ARBA00012438"/>
    </source>
</evidence>
<keyword evidence="11" id="KW-0067">ATP-binding</keyword>
<dbReference type="SUPFAM" id="SSF158472">
    <property type="entry name" value="HAMP domain-like"/>
    <property type="match status" value="1"/>
</dbReference>
<keyword evidence="8 16" id="KW-0812">Transmembrane</keyword>
<evidence type="ECO:0000256" key="15">
    <source>
        <dbReference type="SAM" id="MobiDB-lite"/>
    </source>
</evidence>